<dbReference type="InterPro" id="IPR011990">
    <property type="entry name" value="TPR-like_helical_dom_sf"/>
</dbReference>
<keyword evidence="1 6" id="KW-0732">Signal</keyword>
<evidence type="ECO:0000256" key="1">
    <source>
        <dbReference type="ARBA" id="ARBA00022729"/>
    </source>
</evidence>
<dbReference type="PANTHER" id="PTHR37423">
    <property type="entry name" value="SOLUBLE LYTIC MUREIN TRANSGLYCOSYLASE-RELATED"/>
    <property type="match status" value="1"/>
</dbReference>
<evidence type="ECO:0000259" key="7">
    <source>
        <dbReference type="Pfam" id="PF13525"/>
    </source>
</evidence>
<dbReference type="PANTHER" id="PTHR37423:SF1">
    <property type="entry name" value="OUTER MEMBRANE PROTEIN ASSEMBLY FACTOR BAMD"/>
    <property type="match status" value="1"/>
</dbReference>
<comment type="caution">
    <text evidence="8">The sequence shown here is derived from an EMBL/GenBank/DDBJ whole genome shotgun (WGS) entry which is preliminary data.</text>
</comment>
<comment type="subunit">
    <text evidence="6">Part of the Bam complex.</text>
</comment>
<dbReference type="NCBIfam" id="TIGR03302">
    <property type="entry name" value="OM_YfiO"/>
    <property type="match status" value="1"/>
</dbReference>
<keyword evidence="2 6" id="KW-0472">Membrane</keyword>
<evidence type="ECO:0000256" key="6">
    <source>
        <dbReference type="HAMAP-Rule" id="MF_00922"/>
    </source>
</evidence>
<organism evidence="8 9">
    <name type="scientific">Pseudovibrio japonicus</name>
    <dbReference type="NCBI Taxonomy" id="366534"/>
    <lineage>
        <taxon>Bacteria</taxon>
        <taxon>Pseudomonadati</taxon>
        <taxon>Pseudomonadota</taxon>
        <taxon>Alphaproteobacteria</taxon>
        <taxon>Hyphomicrobiales</taxon>
        <taxon>Stappiaceae</taxon>
        <taxon>Pseudovibrio</taxon>
    </lineage>
</organism>
<proteinExistence type="inferred from homology"/>
<evidence type="ECO:0000256" key="2">
    <source>
        <dbReference type="ARBA" id="ARBA00023136"/>
    </source>
</evidence>
<keyword evidence="5" id="KW-0449">Lipoprotein</keyword>
<reference evidence="9" key="1">
    <citation type="journal article" date="2019" name="Int. J. Syst. Evol. Microbiol.">
        <title>The Global Catalogue of Microorganisms (GCM) 10K type strain sequencing project: providing services to taxonomists for standard genome sequencing and annotation.</title>
        <authorList>
            <consortium name="The Broad Institute Genomics Platform"/>
            <consortium name="The Broad Institute Genome Sequencing Center for Infectious Disease"/>
            <person name="Wu L."/>
            <person name="Ma J."/>
        </authorList>
    </citation>
    <scope>NUCLEOTIDE SEQUENCE [LARGE SCALE GENOMIC DNA]</scope>
    <source>
        <strain evidence="9">KCTC 12861</strain>
    </source>
</reference>
<dbReference type="InterPro" id="IPR039565">
    <property type="entry name" value="BamD-like"/>
</dbReference>
<keyword evidence="4 6" id="KW-0998">Cell outer membrane</keyword>
<comment type="subcellular location">
    <subcellularLocation>
        <location evidence="6">Cell outer membrane</location>
    </subcellularLocation>
</comment>
<dbReference type="HAMAP" id="MF_00922">
    <property type="entry name" value="OM_assembly_BamD"/>
    <property type="match status" value="1"/>
</dbReference>
<evidence type="ECO:0000256" key="5">
    <source>
        <dbReference type="ARBA" id="ARBA00023288"/>
    </source>
</evidence>
<protein>
    <recommendedName>
        <fullName evidence="6">Outer membrane protein assembly factor BamD</fullName>
    </recommendedName>
</protein>
<comment type="function">
    <text evidence="6">Part of the outer membrane protein assembly complex, which is involved in assembly and insertion of beta-barrel proteins into the outer membrane.</text>
</comment>
<name>A0ABQ3EA86_9HYPH</name>
<keyword evidence="3" id="KW-0564">Palmitate</keyword>
<feature type="domain" description="Outer membrane lipoprotein BamD-like" evidence="7">
    <location>
        <begin position="23"/>
        <end position="219"/>
    </location>
</feature>
<dbReference type="Pfam" id="PF13525">
    <property type="entry name" value="YfiO"/>
    <property type="match status" value="1"/>
</dbReference>
<dbReference type="EMBL" id="BMXE01000003">
    <property type="protein sequence ID" value="GHB31462.1"/>
    <property type="molecule type" value="Genomic_DNA"/>
</dbReference>
<comment type="similarity">
    <text evidence="6">Belongs to the BamD family.</text>
</comment>
<gene>
    <name evidence="6 8" type="primary">bamD</name>
    <name evidence="8" type="ORF">GCM10007094_20050</name>
</gene>
<dbReference type="Gene3D" id="1.25.40.10">
    <property type="entry name" value="Tetratricopeptide repeat domain"/>
    <property type="match status" value="1"/>
</dbReference>
<dbReference type="SUPFAM" id="SSF48452">
    <property type="entry name" value="TPR-like"/>
    <property type="match status" value="1"/>
</dbReference>
<evidence type="ECO:0000256" key="3">
    <source>
        <dbReference type="ARBA" id="ARBA00023139"/>
    </source>
</evidence>
<sequence length="264" mass="29840">MAVALAVAGCATKDDMDDLALDDTPAEVMFNEALALRASGDSKAAVKKFNELDRVYPYSEFARKSLINLAYLNFKMGKYPEAISAAERFSTLYPGNKDSAYALFIIGESYFRQMPDVGRDQAVTAKALEKMREVVQRYPDSEYTKQARQRIRATEDQLAGKEMEVGRYYLARRNYLASINRFKTVVTNYQTTRHVEEALYRLTESYYALGVTNEAQTAAAVLGHNFPQSEWYQQAFSLLKKGGLEPEESKGSWLSRAFGDMKLL</sequence>
<evidence type="ECO:0000313" key="9">
    <source>
        <dbReference type="Proteomes" id="UP000637980"/>
    </source>
</evidence>
<accession>A0ABQ3EA86</accession>
<dbReference type="CDD" id="cd15830">
    <property type="entry name" value="BamD"/>
    <property type="match status" value="1"/>
</dbReference>
<keyword evidence="9" id="KW-1185">Reference proteome</keyword>
<evidence type="ECO:0000256" key="4">
    <source>
        <dbReference type="ARBA" id="ARBA00023237"/>
    </source>
</evidence>
<dbReference type="Proteomes" id="UP000637980">
    <property type="component" value="Unassembled WGS sequence"/>
</dbReference>
<evidence type="ECO:0000313" key="8">
    <source>
        <dbReference type="EMBL" id="GHB31462.1"/>
    </source>
</evidence>
<dbReference type="InterPro" id="IPR017689">
    <property type="entry name" value="BamD"/>
</dbReference>